<evidence type="ECO:0000313" key="2">
    <source>
        <dbReference type="Proteomes" id="UP001287356"/>
    </source>
</evidence>
<dbReference type="EMBL" id="JAULSN010000002">
    <property type="protein sequence ID" value="KAK3379532.1"/>
    <property type="molecule type" value="Genomic_DNA"/>
</dbReference>
<evidence type="ECO:0000313" key="1">
    <source>
        <dbReference type="EMBL" id="KAK3379532.1"/>
    </source>
</evidence>
<dbReference type="Proteomes" id="UP001287356">
    <property type="component" value="Unassembled WGS sequence"/>
</dbReference>
<organism evidence="1 2">
    <name type="scientific">Lasiosphaeria ovina</name>
    <dbReference type="NCBI Taxonomy" id="92902"/>
    <lineage>
        <taxon>Eukaryota</taxon>
        <taxon>Fungi</taxon>
        <taxon>Dikarya</taxon>
        <taxon>Ascomycota</taxon>
        <taxon>Pezizomycotina</taxon>
        <taxon>Sordariomycetes</taxon>
        <taxon>Sordariomycetidae</taxon>
        <taxon>Sordariales</taxon>
        <taxon>Lasiosphaeriaceae</taxon>
        <taxon>Lasiosphaeria</taxon>
    </lineage>
</organism>
<accession>A0AAE0KNL4</accession>
<reference evidence="1" key="2">
    <citation type="submission" date="2023-06" db="EMBL/GenBank/DDBJ databases">
        <authorList>
            <consortium name="Lawrence Berkeley National Laboratory"/>
            <person name="Haridas S."/>
            <person name="Hensen N."/>
            <person name="Bonometti L."/>
            <person name="Westerberg I."/>
            <person name="Brannstrom I.O."/>
            <person name="Guillou S."/>
            <person name="Cros-Aarteil S."/>
            <person name="Calhoun S."/>
            <person name="Kuo A."/>
            <person name="Mondo S."/>
            <person name="Pangilinan J."/>
            <person name="Riley R."/>
            <person name="Labutti K."/>
            <person name="Andreopoulos B."/>
            <person name="Lipzen A."/>
            <person name="Chen C."/>
            <person name="Yanf M."/>
            <person name="Daum C."/>
            <person name="Ng V."/>
            <person name="Clum A."/>
            <person name="Steindorff A."/>
            <person name="Ohm R."/>
            <person name="Martin F."/>
            <person name="Silar P."/>
            <person name="Natvig D."/>
            <person name="Lalanne C."/>
            <person name="Gautier V."/>
            <person name="Ament-Velasquez S.L."/>
            <person name="Kruys A."/>
            <person name="Hutchinson M.I."/>
            <person name="Powell A.J."/>
            <person name="Barry K."/>
            <person name="Miller A.N."/>
            <person name="Grigoriev I.V."/>
            <person name="Debuchy R."/>
            <person name="Gladieux P."/>
            <person name="Thoren M.H."/>
            <person name="Johannesson H."/>
        </authorList>
    </citation>
    <scope>NUCLEOTIDE SEQUENCE</scope>
    <source>
        <strain evidence="1">CBS 958.72</strain>
    </source>
</reference>
<comment type="caution">
    <text evidence="1">The sequence shown here is derived from an EMBL/GenBank/DDBJ whole genome shotgun (WGS) entry which is preliminary data.</text>
</comment>
<keyword evidence="2" id="KW-1185">Reference proteome</keyword>
<gene>
    <name evidence="1" type="ORF">B0T24DRAFT_160995</name>
</gene>
<protein>
    <submittedName>
        <fullName evidence="1">Uncharacterized protein</fullName>
    </submittedName>
</protein>
<sequence>MHFAPLQISHLQRFTSFLFRWVARRIITLHAIFQLVRAEHLHPIHSSVCGVCVQYIVPTPSTSRRTLALTAAKSRVAQPRTHLVRRGDGTTLMHSCATRYHNRAQSISLPRPQVPRRRISTRRIFAQSALIDIVPSSTIQ</sequence>
<name>A0AAE0KNL4_9PEZI</name>
<dbReference type="AlphaFoldDB" id="A0AAE0KNL4"/>
<reference evidence="1" key="1">
    <citation type="journal article" date="2023" name="Mol. Phylogenet. Evol.">
        <title>Genome-scale phylogeny and comparative genomics of the fungal order Sordariales.</title>
        <authorList>
            <person name="Hensen N."/>
            <person name="Bonometti L."/>
            <person name="Westerberg I."/>
            <person name="Brannstrom I.O."/>
            <person name="Guillou S."/>
            <person name="Cros-Aarteil S."/>
            <person name="Calhoun S."/>
            <person name="Haridas S."/>
            <person name="Kuo A."/>
            <person name="Mondo S."/>
            <person name="Pangilinan J."/>
            <person name="Riley R."/>
            <person name="LaButti K."/>
            <person name="Andreopoulos B."/>
            <person name="Lipzen A."/>
            <person name="Chen C."/>
            <person name="Yan M."/>
            <person name="Daum C."/>
            <person name="Ng V."/>
            <person name="Clum A."/>
            <person name="Steindorff A."/>
            <person name="Ohm R.A."/>
            <person name="Martin F."/>
            <person name="Silar P."/>
            <person name="Natvig D.O."/>
            <person name="Lalanne C."/>
            <person name="Gautier V."/>
            <person name="Ament-Velasquez S.L."/>
            <person name="Kruys A."/>
            <person name="Hutchinson M.I."/>
            <person name="Powell A.J."/>
            <person name="Barry K."/>
            <person name="Miller A.N."/>
            <person name="Grigoriev I.V."/>
            <person name="Debuchy R."/>
            <person name="Gladieux P."/>
            <person name="Hiltunen Thoren M."/>
            <person name="Johannesson H."/>
        </authorList>
    </citation>
    <scope>NUCLEOTIDE SEQUENCE</scope>
    <source>
        <strain evidence="1">CBS 958.72</strain>
    </source>
</reference>
<proteinExistence type="predicted"/>